<dbReference type="Proteomes" id="UP001223072">
    <property type="component" value="Unassembled WGS sequence"/>
</dbReference>
<feature type="transmembrane region" description="Helical" evidence="5">
    <location>
        <begin position="143"/>
        <end position="162"/>
    </location>
</feature>
<feature type="transmembrane region" description="Helical" evidence="5">
    <location>
        <begin position="168"/>
        <end position="189"/>
    </location>
</feature>
<keyword evidence="4 5" id="KW-0472">Membrane</keyword>
<comment type="caution">
    <text evidence="7">The sequence shown here is derived from an EMBL/GenBank/DDBJ whole genome shotgun (WGS) entry which is preliminary data.</text>
</comment>
<evidence type="ECO:0000256" key="5">
    <source>
        <dbReference type="SAM" id="Phobius"/>
    </source>
</evidence>
<reference evidence="7 8" key="1">
    <citation type="submission" date="2023-07" db="EMBL/GenBank/DDBJ databases">
        <title>Comparative genomics of wheat-associated soil bacteria to identify genetic determinants of phenazine resistance.</title>
        <authorList>
            <person name="Mouncey N."/>
        </authorList>
    </citation>
    <scope>NUCLEOTIDE SEQUENCE [LARGE SCALE GENOMIC DNA]</scope>
    <source>
        <strain evidence="7 8">W2I16</strain>
    </source>
</reference>
<dbReference type="InterPro" id="IPR051788">
    <property type="entry name" value="MFS_Transporter"/>
</dbReference>
<dbReference type="InterPro" id="IPR011701">
    <property type="entry name" value="MFS"/>
</dbReference>
<feature type="transmembrane region" description="Helical" evidence="5">
    <location>
        <begin position="104"/>
        <end position="122"/>
    </location>
</feature>
<keyword evidence="8" id="KW-1185">Reference proteome</keyword>
<evidence type="ECO:0000256" key="2">
    <source>
        <dbReference type="ARBA" id="ARBA00022692"/>
    </source>
</evidence>
<name>A0ABU0S1U8_9ACTN</name>
<feature type="transmembrane region" description="Helical" evidence="5">
    <location>
        <begin position="80"/>
        <end position="98"/>
    </location>
</feature>
<sequence>MSAVLYEQDEVKRARYALAAVFAVHGAVTGSFATRVPWIQDHASVSAGQLGLALAFPALGASLAMPLAGRVSHRLGARTALRCLIALWTLALTLPALAPNLPTLCLALFVYGATAGMADVGMNALGVEIENRLGKSIMSGLHGMWSAGALVGAAGGTLAAHLRSDARLHHVLAAGILTVLGVAACRWVLDLRPTDDEEPPPRFALPPRSALLIGTIGFCAVFAEGASLDWSAVYLRDELGTSDGLAAASTTGFMLTMAVARLVGDAVVNRFGAVRTVRAGGALAVLGGVLVVVAQQPAVAMTGFGLLGLGIAVVVPLCFAAAGRSGPNPSQAIAGVATITYTSGLIAPSAIGTLAQATSLVVSFGLVTVLAGGLAGFAGVLRAGEKDRPKVSPPSAAVPERRS</sequence>
<feature type="transmembrane region" description="Helical" evidence="5">
    <location>
        <begin position="276"/>
        <end position="294"/>
    </location>
</feature>
<feature type="transmembrane region" description="Helical" evidence="5">
    <location>
        <begin position="300"/>
        <end position="320"/>
    </location>
</feature>
<feature type="transmembrane region" description="Helical" evidence="5">
    <location>
        <begin position="332"/>
        <end position="351"/>
    </location>
</feature>
<dbReference type="PANTHER" id="PTHR23514:SF13">
    <property type="entry name" value="INNER MEMBRANE PROTEIN YBJJ"/>
    <property type="match status" value="1"/>
</dbReference>
<evidence type="ECO:0000313" key="8">
    <source>
        <dbReference type="Proteomes" id="UP001223072"/>
    </source>
</evidence>
<dbReference type="EMBL" id="JAUSZS010000009">
    <property type="protein sequence ID" value="MDQ0938232.1"/>
    <property type="molecule type" value="Genomic_DNA"/>
</dbReference>
<dbReference type="InterPro" id="IPR036259">
    <property type="entry name" value="MFS_trans_sf"/>
</dbReference>
<dbReference type="PANTHER" id="PTHR23514">
    <property type="entry name" value="BYPASS OF STOP CODON PROTEIN 6"/>
    <property type="match status" value="1"/>
</dbReference>
<feature type="transmembrane region" description="Helical" evidence="5">
    <location>
        <begin position="210"/>
        <end position="233"/>
    </location>
</feature>
<feature type="domain" description="Major facilitator superfamily (MFS) profile" evidence="6">
    <location>
        <begin position="14"/>
        <end position="390"/>
    </location>
</feature>
<dbReference type="Gene3D" id="1.20.1250.20">
    <property type="entry name" value="MFS general substrate transporter like domains"/>
    <property type="match status" value="1"/>
</dbReference>
<comment type="subcellular location">
    <subcellularLocation>
        <location evidence="1">Cell membrane</location>
        <topology evidence="1">Multi-pass membrane protein</topology>
    </subcellularLocation>
</comment>
<keyword evidence="3 5" id="KW-1133">Transmembrane helix</keyword>
<dbReference type="CDD" id="cd17393">
    <property type="entry name" value="MFS_MosC_like"/>
    <property type="match status" value="1"/>
</dbReference>
<evidence type="ECO:0000259" key="6">
    <source>
        <dbReference type="PROSITE" id="PS50850"/>
    </source>
</evidence>
<evidence type="ECO:0000256" key="4">
    <source>
        <dbReference type="ARBA" id="ARBA00023136"/>
    </source>
</evidence>
<dbReference type="Pfam" id="PF07690">
    <property type="entry name" value="MFS_1"/>
    <property type="match status" value="2"/>
</dbReference>
<organism evidence="7 8">
    <name type="scientific">Streptomyces turgidiscabies</name>
    <dbReference type="NCBI Taxonomy" id="85558"/>
    <lineage>
        <taxon>Bacteria</taxon>
        <taxon>Bacillati</taxon>
        <taxon>Actinomycetota</taxon>
        <taxon>Actinomycetes</taxon>
        <taxon>Kitasatosporales</taxon>
        <taxon>Streptomycetaceae</taxon>
        <taxon>Streptomyces</taxon>
    </lineage>
</organism>
<feature type="transmembrane region" description="Helical" evidence="5">
    <location>
        <begin position="357"/>
        <end position="381"/>
    </location>
</feature>
<dbReference type="RefSeq" id="WP_307631443.1">
    <property type="nucleotide sequence ID" value="NZ_JAUSZS010000009.1"/>
</dbReference>
<gene>
    <name evidence="7" type="ORF">QFZ49_008214</name>
</gene>
<protein>
    <submittedName>
        <fullName evidence="7">MFS family permease</fullName>
    </submittedName>
</protein>
<feature type="transmembrane region" description="Helical" evidence="5">
    <location>
        <begin position="245"/>
        <end position="264"/>
    </location>
</feature>
<dbReference type="PROSITE" id="PS50850">
    <property type="entry name" value="MFS"/>
    <property type="match status" value="1"/>
</dbReference>
<dbReference type="InterPro" id="IPR020846">
    <property type="entry name" value="MFS_dom"/>
</dbReference>
<evidence type="ECO:0000256" key="3">
    <source>
        <dbReference type="ARBA" id="ARBA00022989"/>
    </source>
</evidence>
<proteinExistence type="predicted"/>
<evidence type="ECO:0000256" key="1">
    <source>
        <dbReference type="ARBA" id="ARBA00004651"/>
    </source>
</evidence>
<keyword evidence="2 5" id="KW-0812">Transmembrane</keyword>
<dbReference type="SUPFAM" id="SSF103473">
    <property type="entry name" value="MFS general substrate transporter"/>
    <property type="match status" value="1"/>
</dbReference>
<feature type="transmembrane region" description="Helical" evidence="5">
    <location>
        <begin position="50"/>
        <end position="68"/>
    </location>
</feature>
<accession>A0ABU0S1U8</accession>
<evidence type="ECO:0000313" key="7">
    <source>
        <dbReference type="EMBL" id="MDQ0938232.1"/>
    </source>
</evidence>
<feature type="transmembrane region" description="Helical" evidence="5">
    <location>
        <begin position="16"/>
        <end position="38"/>
    </location>
</feature>